<dbReference type="PANTHER" id="PTHR43394:SF1">
    <property type="entry name" value="ATP-BINDING CASSETTE SUB-FAMILY B MEMBER 10, MITOCHONDRIAL"/>
    <property type="match status" value="1"/>
</dbReference>
<evidence type="ECO:0000256" key="4">
    <source>
        <dbReference type="ARBA" id="ARBA00022840"/>
    </source>
</evidence>
<dbReference type="SMART" id="SM00382">
    <property type="entry name" value="AAA"/>
    <property type="match status" value="1"/>
</dbReference>
<evidence type="ECO:0000256" key="7">
    <source>
        <dbReference type="SAM" id="MobiDB-lite"/>
    </source>
</evidence>
<dbReference type="AlphaFoldDB" id="A0A401YCT1"/>
<evidence type="ECO:0000256" key="8">
    <source>
        <dbReference type="SAM" id="Phobius"/>
    </source>
</evidence>
<dbReference type="Gene3D" id="3.40.50.300">
    <property type="entry name" value="P-loop containing nucleotide triphosphate hydrolases"/>
    <property type="match status" value="1"/>
</dbReference>
<dbReference type="Pfam" id="PF00005">
    <property type="entry name" value="ABC_tran"/>
    <property type="match status" value="1"/>
</dbReference>
<evidence type="ECO:0000256" key="5">
    <source>
        <dbReference type="ARBA" id="ARBA00022989"/>
    </source>
</evidence>
<feature type="transmembrane region" description="Helical" evidence="8">
    <location>
        <begin position="252"/>
        <end position="273"/>
    </location>
</feature>
<dbReference type="Gene3D" id="1.20.1560.10">
    <property type="entry name" value="ABC transporter type 1, transmembrane domain"/>
    <property type="match status" value="1"/>
</dbReference>
<organism evidence="10 11">
    <name type="scientific">Embleya hyalina</name>
    <dbReference type="NCBI Taxonomy" id="516124"/>
    <lineage>
        <taxon>Bacteria</taxon>
        <taxon>Bacillati</taxon>
        <taxon>Actinomycetota</taxon>
        <taxon>Actinomycetes</taxon>
        <taxon>Kitasatosporales</taxon>
        <taxon>Streptomycetaceae</taxon>
        <taxon>Embleya</taxon>
    </lineage>
</organism>
<accession>A0A401YCT1</accession>
<dbReference type="InterPro" id="IPR003593">
    <property type="entry name" value="AAA+_ATPase"/>
</dbReference>
<feature type="compositionally biased region" description="Polar residues" evidence="7">
    <location>
        <begin position="26"/>
        <end position="40"/>
    </location>
</feature>
<dbReference type="PANTHER" id="PTHR43394">
    <property type="entry name" value="ATP-DEPENDENT PERMEASE MDL1, MITOCHONDRIAL"/>
    <property type="match status" value="1"/>
</dbReference>
<evidence type="ECO:0000256" key="6">
    <source>
        <dbReference type="ARBA" id="ARBA00023136"/>
    </source>
</evidence>
<feature type="transmembrane region" description="Helical" evidence="8">
    <location>
        <begin position="171"/>
        <end position="195"/>
    </location>
</feature>
<comment type="subcellular location">
    <subcellularLocation>
        <location evidence="1">Cell membrane</location>
        <topology evidence="1">Multi-pass membrane protein</topology>
    </subcellularLocation>
</comment>
<dbReference type="EMBL" id="BIFH01000013">
    <property type="protein sequence ID" value="GCD92404.1"/>
    <property type="molecule type" value="Genomic_DNA"/>
</dbReference>
<keyword evidence="4" id="KW-0067">ATP-binding</keyword>
<evidence type="ECO:0000256" key="2">
    <source>
        <dbReference type="ARBA" id="ARBA00022692"/>
    </source>
</evidence>
<dbReference type="SUPFAM" id="SSF52540">
    <property type="entry name" value="P-loop containing nucleoside triphosphate hydrolases"/>
    <property type="match status" value="1"/>
</dbReference>
<dbReference type="CDD" id="cd03228">
    <property type="entry name" value="ABCC_MRP_Like"/>
    <property type="match status" value="1"/>
</dbReference>
<dbReference type="GO" id="GO:0005524">
    <property type="term" value="F:ATP binding"/>
    <property type="evidence" value="ECO:0007669"/>
    <property type="project" value="UniProtKB-KW"/>
</dbReference>
<protein>
    <submittedName>
        <fullName evidence="10">ABC transporter</fullName>
    </submittedName>
</protein>
<evidence type="ECO:0000256" key="3">
    <source>
        <dbReference type="ARBA" id="ARBA00022741"/>
    </source>
</evidence>
<feature type="region of interest" description="Disordered" evidence="7">
    <location>
        <begin position="1"/>
        <end position="92"/>
    </location>
</feature>
<dbReference type="GO" id="GO:0015421">
    <property type="term" value="F:ABC-type oligopeptide transporter activity"/>
    <property type="evidence" value="ECO:0007669"/>
    <property type="project" value="TreeGrafter"/>
</dbReference>
<dbReference type="InterPro" id="IPR027417">
    <property type="entry name" value="P-loop_NTPase"/>
</dbReference>
<gene>
    <name evidence="10" type="ORF">EHYA_00042</name>
</gene>
<evidence type="ECO:0000259" key="9">
    <source>
        <dbReference type="PROSITE" id="PS50893"/>
    </source>
</evidence>
<feature type="transmembrane region" description="Helical" evidence="8">
    <location>
        <begin position="389"/>
        <end position="411"/>
    </location>
</feature>
<feature type="transmembrane region" description="Helical" evidence="8">
    <location>
        <begin position="129"/>
        <end position="159"/>
    </location>
</feature>
<proteinExistence type="predicted"/>
<evidence type="ECO:0000313" key="11">
    <source>
        <dbReference type="Proteomes" id="UP000286931"/>
    </source>
</evidence>
<evidence type="ECO:0000256" key="1">
    <source>
        <dbReference type="ARBA" id="ARBA00004651"/>
    </source>
</evidence>
<dbReference type="GO" id="GO:0005886">
    <property type="term" value="C:plasma membrane"/>
    <property type="evidence" value="ECO:0007669"/>
    <property type="project" value="UniProtKB-SubCell"/>
</dbReference>
<dbReference type="Proteomes" id="UP000286931">
    <property type="component" value="Unassembled WGS sequence"/>
</dbReference>
<dbReference type="GO" id="GO:0016887">
    <property type="term" value="F:ATP hydrolysis activity"/>
    <property type="evidence" value="ECO:0007669"/>
    <property type="project" value="InterPro"/>
</dbReference>
<keyword evidence="6 8" id="KW-0472">Membrane</keyword>
<dbReference type="SUPFAM" id="SSF90123">
    <property type="entry name" value="ABC transporter transmembrane region"/>
    <property type="match status" value="1"/>
</dbReference>
<feature type="transmembrane region" description="Helical" evidence="8">
    <location>
        <begin position="359"/>
        <end position="382"/>
    </location>
</feature>
<dbReference type="InterPro" id="IPR036640">
    <property type="entry name" value="ABC1_TM_sf"/>
</dbReference>
<name>A0A401YCT1_9ACTN</name>
<reference evidence="10 11" key="1">
    <citation type="submission" date="2018-12" db="EMBL/GenBank/DDBJ databases">
        <title>Draft genome sequence of Embleya hyalina NBRC 13850T.</title>
        <authorList>
            <person name="Komaki H."/>
            <person name="Hosoyama A."/>
            <person name="Kimura A."/>
            <person name="Ichikawa N."/>
            <person name="Tamura T."/>
        </authorList>
    </citation>
    <scope>NUCLEOTIDE SEQUENCE [LARGE SCALE GENOMIC DNA]</scope>
    <source>
        <strain evidence="10 11">NBRC 13850</strain>
    </source>
</reference>
<feature type="compositionally biased region" description="Basic and acidic residues" evidence="7">
    <location>
        <begin position="59"/>
        <end position="84"/>
    </location>
</feature>
<dbReference type="InterPro" id="IPR039421">
    <property type="entry name" value="Type_1_exporter"/>
</dbReference>
<dbReference type="InterPro" id="IPR003439">
    <property type="entry name" value="ABC_transporter-like_ATP-bd"/>
</dbReference>
<keyword evidence="11" id="KW-1185">Reference proteome</keyword>
<keyword evidence="2 8" id="KW-0812">Transmembrane</keyword>
<feature type="domain" description="ABC transporter" evidence="9">
    <location>
        <begin position="451"/>
        <end position="690"/>
    </location>
</feature>
<dbReference type="RefSeq" id="WP_246126361.1">
    <property type="nucleotide sequence ID" value="NZ_BIFH01000013.1"/>
</dbReference>
<keyword evidence="5 8" id="KW-1133">Transmembrane helix</keyword>
<comment type="caution">
    <text evidence="10">The sequence shown here is derived from an EMBL/GenBank/DDBJ whole genome shotgun (WGS) entry which is preliminary data.</text>
</comment>
<dbReference type="PROSITE" id="PS50893">
    <property type="entry name" value="ABC_TRANSPORTER_2"/>
    <property type="match status" value="1"/>
</dbReference>
<evidence type="ECO:0000313" key="10">
    <source>
        <dbReference type="EMBL" id="GCD92404.1"/>
    </source>
</evidence>
<sequence>MTPKPAGEDPTPPADARSKPGPNAIPHQSATTPEVPTATSPEAPAEVPPRVPAEVPIEDPAKDPAKGPTKDPTEAPPADERPDQELAFAPPGRDTAVALTKITTRAMAARLPHLLVRAMRLAWKADPRALVALMVCQVLAGVLEAGGLLATTGTITALISSGDVADRLRDALPSILLLSVAVGVRAVLGIAVVALSARVTPRLTRESEWLLLQAASRAELAAYNHPGYQDRWDAADRGLQSMRGLMPQSQDVIAACASLIAAASVLTLLHPVLLPLLLLGALPRGVAAVRGARVEYLTTLHTQDERRLLNMLRWHISDQRWADQLRAGTMAPFLLGRYAVAADRVQRVTQSGAWTTAKIGLVGAAVGGLAASLVWAALAYLLSTDRMSVAAAGTAVIALRTVGTALGGLVVSGSRLYSVGLYLDDWARFLDEAGGHAMTRGDLVPKPPVVVRAENVTYRYPGKTAPAVADIDLELRRGTILALVGENGSGKSTLSRLLCGLYLAHEGRVTWNGDDVGDLDPHAAWSHVGYVPQEIARWPLSARLNINLGQPREDDDEAIGRAAGASGADDVIAGLPRGLGTLLAREWWGGVDPSVGQWQRFGIARALYGEPGLICLDEPTSALDPRAEHRIFAGLREIARDSAVVLVTHRLANVAVADHIVVMDSGRVIQQGTFDELLAQQHGLFAELWRLQQDRGAESAPRA</sequence>
<keyword evidence="3" id="KW-0547">Nucleotide-binding</keyword>